<sequence length="108" mass="12431">MQPAPTISPAIHLPHLEEVSTLLRDHLQGDWIVRIEHRAPDTLPRSLWRTWGRTQYTRQGADRVMDRILDCHAANPEHAIRLCAEKLRPQARLVYWIHPGDTAGETDS</sequence>
<comment type="miscellaneous">
    <text evidence="1">The basic functional RuBisCO is composed of a large chain homodimer in a 'head-to-tail' conformation. In form I RuBisCO this homodimer is arranged in a barrel-like tetramer with the small subunits forming a tetrameric 'cap' on each end of the 'barrel'.</text>
</comment>
<dbReference type="GO" id="GO:0016984">
    <property type="term" value="F:ribulose-bisphosphate carboxylase activity"/>
    <property type="evidence" value="ECO:0007669"/>
    <property type="project" value="UniProtKB-UniRule"/>
</dbReference>
<dbReference type="InterPro" id="IPR000894">
    <property type="entry name" value="RuBisCO_ssu_dom"/>
</dbReference>
<keyword evidence="1" id="KW-0113">Calvin cycle</keyword>
<dbReference type="Gene3D" id="3.30.190.10">
    <property type="entry name" value="Ribulose bisphosphate carboxylase, small subunit"/>
    <property type="match status" value="1"/>
</dbReference>
<dbReference type="KEGG" id="ttc:FOKN1_0677"/>
<dbReference type="AlphaFoldDB" id="A0A1Z4VN92"/>
<protein>
    <recommendedName>
        <fullName evidence="1">Ribulose bisphosphate carboxylase small subunit</fullName>
        <shortName evidence="1">RuBisCO small subunit</shortName>
    </recommendedName>
</protein>
<dbReference type="SUPFAM" id="SSF55239">
    <property type="entry name" value="RuBisCO, small subunit"/>
    <property type="match status" value="1"/>
</dbReference>
<dbReference type="HAMAP" id="MF_00859">
    <property type="entry name" value="RuBisCO_S_bact"/>
    <property type="match status" value="1"/>
</dbReference>
<name>A0A1Z4VN92_9GAMM</name>
<keyword evidence="4" id="KW-1185">Reference proteome</keyword>
<dbReference type="Proteomes" id="UP000218765">
    <property type="component" value="Chromosome"/>
</dbReference>
<evidence type="ECO:0000259" key="2">
    <source>
        <dbReference type="Pfam" id="PF00101"/>
    </source>
</evidence>
<evidence type="ECO:0000313" key="4">
    <source>
        <dbReference type="Proteomes" id="UP000218765"/>
    </source>
</evidence>
<proteinExistence type="inferred from homology"/>
<comment type="function">
    <text evidence="1">RuBisCO catalyzes two reactions: the carboxylation of D-ribulose 1,5-bisphosphate, the primary event in carbon dioxide fixation, as well as the oxidative fragmentation of the pentose substrate. Both reactions occur simultaneously and in competition at the same active site. Although the small subunit is not catalytic it is essential for maximal activity.</text>
</comment>
<dbReference type="Pfam" id="PF00101">
    <property type="entry name" value="RuBisCO_small"/>
    <property type="match status" value="1"/>
</dbReference>
<evidence type="ECO:0000256" key="1">
    <source>
        <dbReference type="HAMAP-Rule" id="MF_00859"/>
    </source>
</evidence>
<comment type="similarity">
    <text evidence="1">Belongs to the RuBisCO small chain family.</text>
</comment>
<reference evidence="3 4" key="1">
    <citation type="submission" date="2017-05" db="EMBL/GenBank/DDBJ databases">
        <title>Thiocyanate degradation by Thiohalobacter thiocyanaticus FOKN1.</title>
        <authorList>
            <person name="Oshiki M."/>
            <person name="Fukushima T."/>
            <person name="Kawano S."/>
            <person name="Nakagawa J."/>
        </authorList>
    </citation>
    <scope>NUCLEOTIDE SEQUENCE [LARGE SCALE GENOMIC DNA]</scope>
    <source>
        <strain evidence="3 4">FOKN1</strain>
    </source>
</reference>
<organism evidence="3 4">
    <name type="scientific">Thiohalobacter thiocyanaticus</name>
    <dbReference type="NCBI Taxonomy" id="585455"/>
    <lineage>
        <taxon>Bacteria</taxon>
        <taxon>Pseudomonadati</taxon>
        <taxon>Pseudomonadota</taxon>
        <taxon>Gammaproteobacteria</taxon>
        <taxon>Thiohalobacterales</taxon>
        <taxon>Thiohalobacteraceae</taxon>
        <taxon>Thiohalobacter</taxon>
    </lineage>
</organism>
<feature type="domain" description="Ribulose bisphosphate carboxylase small subunit" evidence="2">
    <location>
        <begin position="17"/>
        <end position="85"/>
    </location>
</feature>
<comment type="subunit">
    <text evidence="1">Heterohexadecamer of 8 large and 8 small subunits.</text>
</comment>
<dbReference type="RefSeq" id="WP_096364752.1">
    <property type="nucleotide sequence ID" value="NZ_AP018052.1"/>
</dbReference>
<keyword evidence="1" id="KW-0120">Carbon dioxide fixation</keyword>
<dbReference type="EMBL" id="AP018052">
    <property type="protein sequence ID" value="BAZ93079.1"/>
    <property type="molecule type" value="Genomic_DNA"/>
</dbReference>
<accession>A0A1Z4VN92</accession>
<gene>
    <name evidence="1" type="primary">cbbS</name>
    <name evidence="3" type="ORF">FOKN1_0677</name>
</gene>
<dbReference type="GO" id="GO:0019253">
    <property type="term" value="P:reductive pentose-phosphate cycle"/>
    <property type="evidence" value="ECO:0007669"/>
    <property type="project" value="UniProtKB-UniRule"/>
</dbReference>
<evidence type="ECO:0000313" key="3">
    <source>
        <dbReference type="EMBL" id="BAZ93079.1"/>
    </source>
</evidence>
<dbReference type="InterPro" id="IPR036385">
    <property type="entry name" value="RuBisCO_ssu_sf"/>
</dbReference>
<dbReference type="OrthoDB" id="5801914at2"/>